<organism evidence="8 9">
    <name type="scientific">Pelodiscus sinensis</name>
    <name type="common">Chinese softshell turtle</name>
    <name type="synonym">Trionyx sinensis</name>
    <dbReference type="NCBI Taxonomy" id="13735"/>
    <lineage>
        <taxon>Eukaryota</taxon>
        <taxon>Metazoa</taxon>
        <taxon>Chordata</taxon>
        <taxon>Craniata</taxon>
        <taxon>Vertebrata</taxon>
        <taxon>Euteleostomi</taxon>
        <taxon>Archelosauria</taxon>
        <taxon>Testudinata</taxon>
        <taxon>Testudines</taxon>
        <taxon>Cryptodira</taxon>
        <taxon>Trionychia</taxon>
        <taxon>Trionychidae</taxon>
        <taxon>Pelodiscus</taxon>
    </lineage>
</organism>
<feature type="domain" description="C2H2-type" evidence="7">
    <location>
        <begin position="166"/>
        <end position="193"/>
    </location>
</feature>
<dbReference type="PANTHER" id="PTHR23226">
    <property type="entry name" value="ZINC FINGER AND SCAN DOMAIN-CONTAINING"/>
    <property type="match status" value="1"/>
</dbReference>
<sequence length="249" mass="27401">MERGEEPWVAHLQSQRRRELPRGRNSAGDGTASENEAKNPQQGGPESAGPQGMFAGWSQGSVCQVGVGWSEEQCGNPPGESEKKFLPENRCFKELKELLDRTEMPDRETRKAGAECGLGSHKMLRPGIPPGETTPHRCGESPHLSSVPPDHQSAAPASLLSGQSPCQCPDGGTSFAQRSTRKAHPRRHTGERPYKCPDCGKRRFLKHRAMHQPRAPFQSLEHGKNLAQNSSLREPLHLPGLRERIHPAL</sequence>
<dbReference type="EMBL" id="AGCU01047396">
    <property type="status" value="NOT_ANNOTATED_CDS"/>
    <property type="molecule type" value="Genomic_DNA"/>
</dbReference>
<evidence type="ECO:0000256" key="1">
    <source>
        <dbReference type="ARBA" id="ARBA00022723"/>
    </source>
</evidence>
<evidence type="ECO:0000256" key="5">
    <source>
        <dbReference type="PROSITE-ProRule" id="PRU00042"/>
    </source>
</evidence>
<dbReference type="PROSITE" id="PS50157">
    <property type="entry name" value="ZINC_FINGER_C2H2_2"/>
    <property type="match status" value="1"/>
</dbReference>
<dbReference type="EMBL" id="AGCU01047398">
    <property type="status" value="NOT_ANNOTATED_CDS"/>
    <property type="molecule type" value="Genomic_DNA"/>
</dbReference>
<proteinExistence type="predicted"/>
<dbReference type="Ensembl" id="ENSPSIT00000002375.1">
    <property type="protein sequence ID" value="ENSPSIP00000002367.1"/>
    <property type="gene ID" value="ENSPSIG00000002343.1"/>
</dbReference>
<evidence type="ECO:0000313" key="8">
    <source>
        <dbReference type="Ensembl" id="ENSPSIP00000002367.1"/>
    </source>
</evidence>
<dbReference type="EMBL" id="AGCU01047397">
    <property type="status" value="NOT_ANNOTATED_CDS"/>
    <property type="molecule type" value="Genomic_DNA"/>
</dbReference>
<keyword evidence="3 5" id="KW-0863">Zinc-finger</keyword>
<feature type="region of interest" description="Disordered" evidence="6">
    <location>
        <begin position="1"/>
        <end position="57"/>
    </location>
</feature>
<evidence type="ECO:0000256" key="3">
    <source>
        <dbReference type="ARBA" id="ARBA00022771"/>
    </source>
</evidence>
<feature type="compositionally biased region" description="Polar residues" evidence="6">
    <location>
        <begin position="32"/>
        <end position="44"/>
    </location>
</feature>
<dbReference type="Gene3D" id="3.30.160.60">
    <property type="entry name" value="Classic Zinc Finger"/>
    <property type="match status" value="2"/>
</dbReference>
<evidence type="ECO:0000259" key="7">
    <source>
        <dbReference type="PROSITE" id="PS50157"/>
    </source>
</evidence>
<dbReference type="InterPro" id="IPR036236">
    <property type="entry name" value="Znf_C2H2_sf"/>
</dbReference>
<feature type="region of interest" description="Disordered" evidence="6">
    <location>
        <begin position="101"/>
        <end position="199"/>
    </location>
</feature>
<evidence type="ECO:0000256" key="4">
    <source>
        <dbReference type="ARBA" id="ARBA00022833"/>
    </source>
</evidence>
<evidence type="ECO:0000313" key="9">
    <source>
        <dbReference type="Proteomes" id="UP000007267"/>
    </source>
</evidence>
<evidence type="ECO:0000256" key="6">
    <source>
        <dbReference type="SAM" id="MobiDB-lite"/>
    </source>
</evidence>
<dbReference type="InterPro" id="IPR013087">
    <property type="entry name" value="Znf_C2H2_type"/>
</dbReference>
<evidence type="ECO:0000256" key="2">
    <source>
        <dbReference type="ARBA" id="ARBA00022737"/>
    </source>
</evidence>
<feature type="compositionally biased region" description="Basic and acidic residues" evidence="6">
    <location>
        <begin position="101"/>
        <end position="113"/>
    </location>
</feature>
<dbReference type="HOGENOM" id="CLU_1115475_0_0_1"/>
<keyword evidence="4" id="KW-0862">Zinc</keyword>
<dbReference type="eggNOG" id="KOG1721">
    <property type="taxonomic scope" value="Eukaryota"/>
</dbReference>
<reference evidence="9" key="1">
    <citation type="submission" date="2011-10" db="EMBL/GenBank/DDBJ databases">
        <authorList>
            <consortium name="Soft-shell Turtle Genome Consortium"/>
        </authorList>
    </citation>
    <scope>NUCLEOTIDE SEQUENCE [LARGE SCALE GENOMIC DNA]</scope>
    <source>
        <strain evidence="9">Daiwa-1</strain>
    </source>
</reference>
<name>K7F2V7_PELSI</name>
<feature type="compositionally biased region" description="Basic and acidic residues" evidence="6">
    <location>
        <begin position="234"/>
        <end position="249"/>
    </location>
</feature>
<protein>
    <recommendedName>
        <fullName evidence="7">C2H2-type domain-containing protein</fullName>
    </recommendedName>
</protein>
<feature type="region of interest" description="Disordered" evidence="6">
    <location>
        <begin position="227"/>
        <end position="249"/>
    </location>
</feature>
<reference evidence="9" key="2">
    <citation type="journal article" date="2013" name="Nat. Genet.">
        <title>The draft genomes of soft-shell turtle and green sea turtle yield insights into the development and evolution of the turtle-specific body plan.</title>
        <authorList>
            <person name="Wang Z."/>
            <person name="Pascual-Anaya J."/>
            <person name="Zadissa A."/>
            <person name="Li W."/>
            <person name="Niimura Y."/>
            <person name="Huang Z."/>
            <person name="Li C."/>
            <person name="White S."/>
            <person name="Xiong Z."/>
            <person name="Fang D."/>
            <person name="Wang B."/>
            <person name="Ming Y."/>
            <person name="Chen Y."/>
            <person name="Zheng Y."/>
            <person name="Kuraku S."/>
            <person name="Pignatelli M."/>
            <person name="Herrero J."/>
            <person name="Beal K."/>
            <person name="Nozawa M."/>
            <person name="Li Q."/>
            <person name="Wang J."/>
            <person name="Zhang H."/>
            <person name="Yu L."/>
            <person name="Shigenobu S."/>
            <person name="Wang J."/>
            <person name="Liu J."/>
            <person name="Flicek P."/>
            <person name="Searle S."/>
            <person name="Wang J."/>
            <person name="Kuratani S."/>
            <person name="Yin Y."/>
            <person name="Aken B."/>
            <person name="Zhang G."/>
            <person name="Irie N."/>
        </authorList>
    </citation>
    <scope>NUCLEOTIDE SEQUENCE [LARGE SCALE GENOMIC DNA]</scope>
    <source>
        <strain evidence="9">Daiwa-1</strain>
    </source>
</reference>
<dbReference type="AlphaFoldDB" id="K7F2V7"/>
<reference evidence="8" key="4">
    <citation type="submission" date="2025-09" db="UniProtKB">
        <authorList>
            <consortium name="Ensembl"/>
        </authorList>
    </citation>
    <scope>IDENTIFICATION</scope>
</reference>
<feature type="compositionally biased region" description="Basic and acidic residues" evidence="6">
    <location>
        <begin position="188"/>
        <end position="199"/>
    </location>
</feature>
<accession>K7F2V7</accession>
<dbReference type="SUPFAM" id="SSF57667">
    <property type="entry name" value="beta-beta-alpha zinc fingers"/>
    <property type="match status" value="1"/>
</dbReference>
<dbReference type="GO" id="GO:0000981">
    <property type="term" value="F:DNA-binding transcription factor activity, RNA polymerase II-specific"/>
    <property type="evidence" value="ECO:0007669"/>
    <property type="project" value="TreeGrafter"/>
</dbReference>
<dbReference type="GO" id="GO:0008270">
    <property type="term" value="F:zinc ion binding"/>
    <property type="evidence" value="ECO:0007669"/>
    <property type="project" value="UniProtKB-KW"/>
</dbReference>
<dbReference type="PANTHER" id="PTHR23226:SF377">
    <property type="entry name" value="ZINC FINGER AND SCAN DOMAIN-CONTAINING PROTEIN 20"/>
    <property type="match status" value="1"/>
</dbReference>
<keyword evidence="9" id="KW-1185">Reference proteome</keyword>
<reference evidence="8" key="3">
    <citation type="submission" date="2025-08" db="UniProtKB">
        <authorList>
            <consortium name="Ensembl"/>
        </authorList>
    </citation>
    <scope>IDENTIFICATION</scope>
</reference>
<dbReference type="Proteomes" id="UP000007267">
    <property type="component" value="Unassembled WGS sequence"/>
</dbReference>
<keyword evidence="1" id="KW-0479">Metal-binding</keyword>
<dbReference type="GO" id="GO:0000978">
    <property type="term" value="F:RNA polymerase II cis-regulatory region sequence-specific DNA binding"/>
    <property type="evidence" value="ECO:0007669"/>
    <property type="project" value="TreeGrafter"/>
</dbReference>
<keyword evidence="2" id="KW-0677">Repeat</keyword>